<evidence type="ECO:0000256" key="10">
    <source>
        <dbReference type="PIRSR" id="PIRSR000105-1"/>
    </source>
</evidence>
<comment type="similarity">
    <text evidence="2">Belongs to the 3-hydroxyacyl-CoA dehydrogenase family.</text>
</comment>
<name>A0A3M0A797_9GAMM</name>
<keyword evidence="6" id="KW-0560">Oxidoreductase</keyword>
<evidence type="ECO:0000313" key="14">
    <source>
        <dbReference type="Proteomes" id="UP000267187"/>
    </source>
</evidence>
<dbReference type="AlphaFoldDB" id="A0A3M0A797"/>
<dbReference type="SUPFAM" id="SSF51735">
    <property type="entry name" value="NAD(P)-binding Rossmann-fold domains"/>
    <property type="match status" value="1"/>
</dbReference>
<keyword evidence="14" id="KW-1185">Reference proteome</keyword>
<protein>
    <recommendedName>
        <fullName evidence="9">L-gulonate 3-dehydrogenase</fullName>
        <ecNumber evidence="8">1.1.1.45</ecNumber>
    </recommendedName>
    <alternativeName>
        <fullName evidence="9">L-gulonate 3-dehydrogenase</fullName>
    </alternativeName>
</protein>
<dbReference type="Proteomes" id="UP000267187">
    <property type="component" value="Unassembled WGS sequence"/>
</dbReference>
<evidence type="ECO:0000259" key="12">
    <source>
        <dbReference type="Pfam" id="PF02737"/>
    </source>
</evidence>
<keyword evidence="7" id="KW-0520">NAD</keyword>
<comment type="subcellular location">
    <subcellularLocation>
        <location evidence="1">Cytoplasm</location>
    </subcellularLocation>
</comment>
<keyword evidence="5" id="KW-0597">Phosphoprotein</keyword>
<gene>
    <name evidence="13" type="ORF">DFR27_0742</name>
</gene>
<dbReference type="PANTHER" id="PTHR48075">
    <property type="entry name" value="3-HYDROXYACYL-COA DEHYDROGENASE FAMILY PROTEIN"/>
    <property type="match status" value="1"/>
</dbReference>
<evidence type="ECO:0000259" key="11">
    <source>
        <dbReference type="Pfam" id="PF00725"/>
    </source>
</evidence>
<feature type="domain" description="3-hydroxyacyl-CoA dehydrogenase NAD binding" evidence="12">
    <location>
        <begin position="17"/>
        <end position="196"/>
    </location>
</feature>
<evidence type="ECO:0000256" key="2">
    <source>
        <dbReference type="ARBA" id="ARBA00009463"/>
    </source>
</evidence>
<dbReference type="RefSeq" id="WP_121876125.1">
    <property type="nucleotide sequence ID" value="NZ_REFJ01000002.1"/>
</dbReference>
<evidence type="ECO:0000256" key="1">
    <source>
        <dbReference type="ARBA" id="ARBA00004496"/>
    </source>
</evidence>
<dbReference type="Pfam" id="PF02737">
    <property type="entry name" value="3HCDH_N"/>
    <property type="match status" value="1"/>
</dbReference>
<evidence type="ECO:0000256" key="9">
    <source>
        <dbReference type="ARBA" id="ARBA00042709"/>
    </source>
</evidence>
<evidence type="ECO:0000256" key="8">
    <source>
        <dbReference type="ARBA" id="ARBA00038962"/>
    </source>
</evidence>
<dbReference type="PANTHER" id="PTHR48075:SF1">
    <property type="entry name" value="LAMBDA-CRYSTALLIN HOMOLOG"/>
    <property type="match status" value="1"/>
</dbReference>
<dbReference type="GO" id="GO:0050104">
    <property type="term" value="F:L-gulonate 3-dehydrogenase activity"/>
    <property type="evidence" value="ECO:0007669"/>
    <property type="project" value="UniProtKB-EC"/>
</dbReference>
<dbReference type="EC" id="1.1.1.45" evidence="8"/>
<accession>A0A3M0A797</accession>
<dbReference type="InterPro" id="IPR036291">
    <property type="entry name" value="NAD(P)-bd_dom_sf"/>
</dbReference>
<dbReference type="PIRSF" id="PIRSF000105">
    <property type="entry name" value="HCDH"/>
    <property type="match status" value="1"/>
</dbReference>
<dbReference type="InterPro" id="IPR006108">
    <property type="entry name" value="3HC_DH_C"/>
</dbReference>
<dbReference type="GO" id="GO:0070403">
    <property type="term" value="F:NAD+ binding"/>
    <property type="evidence" value="ECO:0007669"/>
    <property type="project" value="InterPro"/>
</dbReference>
<dbReference type="GO" id="GO:0005737">
    <property type="term" value="C:cytoplasm"/>
    <property type="evidence" value="ECO:0007669"/>
    <property type="project" value="UniProtKB-SubCell"/>
</dbReference>
<evidence type="ECO:0000313" key="13">
    <source>
        <dbReference type="EMBL" id="RMA80953.1"/>
    </source>
</evidence>
<dbReference type="OrthoDB" id="5389341at2"/>
<sequence length="324" mass="35428">MHFQLEKDISSKTINRIVVLGQGVMGVDIALTLALAGYEVTGVDLLDSQLKTAETRTRANLSLMVKGGLVEQEAATQALTRIRRSTDWDTSIAEADFIMEVVPEDLTKKQAVFKKCDELCAPDVIIASNTSSMSISLIAEAMQHPQRAITAHWTIPAHLSPLVEVVAGVETLKATEAKTVAVLERLGKHPVICKDTPGFIHNALQGALIKASMDLMDMGIATAEEIDAVVKNGFGLRMPSVGPIQFMDMVGLDSIVNVGDYVAKTLDNPAYRAHQRIREKVEQGDLGVKTGQGFYQYPNANAEEFWEDINGRIIKTLKANYYQT</sequence>
<organism evidence="13 14">
    <name type="scientific">Umboniibacter marinipuniceus</name>
    <dbReference type="NCBI Taxonomy" id="569599"/>
    <lineage>
        <taxon>Bacteria</taxon>
        <taxon>Pseudomonadati</taxon>
        <taxon>Pseudomonadota</taxon>
        <taxon>Gammaproteobacteria</taxon>
        <taxon>Cellvibrionales</taxon>
        <taxon>Cellvibrionaceae</taxon>
        <taxon>Umboniibacter</taxon>
    </lineage>
</organism>
<dbReference type="InterPro" id="IPR006176">
    <property type="entry name" value="3-OHacyl-CoA_DH_NAD-bd"/>
</dbReference>
<keyword evidence="4" id="KW-0963">Cytoplasm</keyword>
<comment type="caution">
    <text evidence="13">The sequence shown here is derived from an EMBL/GenBank/DDBJ whole genome shotgun (WGS) entry which is preliminary data.</text>
</comment>
<evidence type="ECO:0000256" key="5">
    <source>
        <dbReference type="ARBA" id="ARBA00022553"/>
    </source>
</evidence>
<feature type="domain" description="3-hydroxyacyl-CoA dehydrogenase C-terminal" evidence="11">
    <location>
        <begin position="198"/>
        <end position="297"/>
    </location>
</feature>
<evidence type="ECO:0000256" key="6">
    <source>
        <dbReference type="ARBA" id="ARBA00023002"/>
    </source>
</evidence>
<dbReference type="SUPFAM" id="SSF48179">
    <property type="entry name" value="6-phosphogluconate dehydrogenase C-terminal domain-like"/>
    <property type="match status" value="1"/>
</dbReference>
<feature type="site" description="Important for catalytic activity" evidence="10">
    <location>
        <position position="152"/>
    </location>
</feature>
<dbReference type="InterPro" id="IPR022694">
    <property type="entry name" value="3-OHacyl-CoA_DH"/>
</dbReference>
<dbReference type="GO" id="GO:0006631">
    <property type="term" value="P:fatty acid metabolic process"/>
    <property type="evidence" value="ECO:0007669"/>
    <property type="project" value="InterPro"/>
</dbReference>
<evidence type="ECO:0000256" key="7">
    <source>
        <dbReference type="ARBA" id="ARBA00023027"/>
    </source>
</evidence>
<dbReference type="Gene3D" id="3.40.50.720">
    <property type="entry name" value="NAD(P)-binding Rossmann-like Domain"/>
    <property type="match status" value="1"/>
</dbReference>
<dbReference type="Pfam" id="PF00725">
    <property type="entry name" value="3HCDH"/>
    <property type="match status" value="1"/>
</dbReference>
<dbReference type="Gene3D" id="1.10.1040.10">
    <property type="entry name" value="N-(1-d-carboxylethyl)-l-norvaline Dehydrogenase, domain 2"/>
    <property type="match status" value="1"/>
</dbReference>
<evidence type="ECO:0000256" key="4">
    <source>
        <dbReference type="ARBA" id="ARBA00022490"/>
    </source>
</evidence>
<dbReference type="EMBL" id="REFJ01000002">
    <property type="protein sequence ID" value="RMA80953.1"/>
    <property type="molecule type" value="Genomic_DNA"/>
</dbReference>
<evidence type="ECO:0000256" key="3">
    <source>
        <dbReference type="ARBA" id="ARBA00011738"/>
    </source>
</evidence>
<reference evidence="13 14" key="1">
    <citation type="submission" date="2018-10" db="EMBL/GenBank/DDBJ databases">
        <title>Genomic Encyclopedia of Type Strains, Phase IV (KMG-IV): sequencing the most valuable type-strain genomes for metagenomic binning, comparative biology and taxonomic classification.</title>
        <authorList>
            <person name="Goeker M."/>
        </authorList>
    </citation>
    <scope>NUCLEOTIDE SEQUENCE [LARGE SCALE GENOMIC DNA]</scope>
    <source>
        <strain evidence="13 14">DSM 25080</strain>
    </source>
</reference>
<dbReference type="InterPro" id="IPR008927">
    <property type="entry name" value="6-PGluconate_DH-like_C_sf"/>
</dbReference>
<comment type="subunit">
    <text evidence="3">Homodimer.</text>
</comment>
<dbReference type="InterPro" id="IPR013328">
    <property type="entry name" value="6PGD_dom2"/>
</dbReference>
<proteinExistence type="inferred from homology"/>